<accession>A0A7C3WMJ1</accession>
<sequence length="187" mass="20751">MSLELPGSERNRDTLTFPVSLASLSAGGVVLRVEEAPKTIDFLNLKNREAIICLPHLPAEDLGRIRGRVLWSRPDESKPTRYAMGLVLADLDLRVRKVLEDRLQAYPKDVKELWDQWDLVQARRFHPSAGQAVYLVGAGAVAGGMTLYLVGPESWRLFGSILSLYGCLMMAARSVWAMWGKGTGPED</sequence>
<protein>
    <recommendedName>
        <fullName evidence="3">PilZ domain-containing protein</fullName>
    </recommendedName>
</protein>
<reference evidence="2" key="1">
    <citation type="journal article" date="2020" name="mSystems">
        <title>Genome- and Community-Level Interaction Insights into Carbon Utilization and Element Cycling Functions of Hydrothermarchaeota in Hydrothermal Sediment.</title>
        <authorList>
            <person name="Zhou Z."/>
            <person name="Liu Y."/>
            <person name="Xu W."/>
            <person name="Pan J."/>
            <person name="Luo Z.H."/>
            <person name="Li M."/>
        </authorList>
    </citation>
    <scope>NUCLEOTIDE SEQUENCE [LARGE SCALE GENOMIC DNA]</scope>
    <source>
        <strain evidence="2">SpSt-776</strain>
    </source>
</reference>
<dbReference type="EMBL" id="DTHB01000053">
    <property type="protein sequence ID" value="HGB15253.1"/>
    <property type="molecule type" value="Genomic_DNA"/>
</dbReference>
<name>A0A7C3WMJ1_9BACT</name>
<evidence type="ECO:0000313" key="2">
    <source>
        <dbReference type="EMBL" id="HGB15253.1"/>
    </source>
</evidence>
<evidence type="ECO:0000256" key="1">
    <source>
        <dbReference type="SAM" id="Phobius"/>
    </source>
</evidence>
<comment type="caution">
    <text evidence="2">The sequence shown here is derived from an EMBL/GenBank/DDBJ whole genome shotgun (WGS) entry which is preliminary data.</text>
</comment>
<organism evidence="2">
    <name type="scientific">Desulfobacca acetoxidans</name>
    <dbReference type="NCBI Taxonomy" id="60893"/>
    <lineage>
        <taxon>Bacteria</taxon>
        <taxon>Pseudomonadati</taxon>
        <taxon>Thermodesulfobacteriota</taxon>
        <taxon>Desulfobaccia</taxon>
        <taxon>Desulfobaccales</taxon>
        <taxon>Desulfobaccaceae</taxon>
        <taxon>Desulfobacca</taxon>
    </lineage>
</organism>
<proteinExistence type="predicted"/>
<dbReference type="AlphaFoldDB" id="A0A7C3WMJ1"/>
<feature type="transmembrane region" description="Helical" evidence="1">
    <location>
        <begin position="132"/>
        <end position="151"/>
    </location>
</feature>
<keyword evidence="1" id="KW-1133">Transmembrane helix</keyword>
<gene>
    <name evidence="2" type="ORF">ENV62_08475</name>
</gene>
<evidence type="ECO:0008006" key="3">
    <source>
        <dbReference type="Google" id="ProtNLM"/>
    </source>
</evidence>
<keyword evidence="1" id="KW-0472">Membrane</keyword>
<feature type="transmembrane region" description="Helical" evidence="1">
    <location>
        <begin position="157"/>
        <end position="179"/>
    </location>
</feature>
<keyword evidence="1" id="KW-0812">Transmembrane</keyword>